<dbReference type="Gene3D" id="3.40.50.920">
    <property type="match status" value="1"/>
</dbReference>
<feature type="non-terminal residue" evidence="7">
    <location>
        <position position="1"/>
    </location>
</feature>
<evidence type="ECO:0000313" key="7">
    <source>
        <dbReference type="EMBL" id="OUP51878.1"/>
    </source>
</evidence>
<keyword evidence="1" id="KW-0004">4Fe-4S</keyword>
<dbReference type="SUPFAM" id="SSF52922">
    <property type="entry name" value="TK C-terminal domain-like"/>
    <property type="match status" value="1"/>
</dbReference>
<name>A0A1Y4L537_9FIRM</name>
<dbReference type="GO" id="GO:0051539">
    <property type="term" value="F:4 iron, 4 sulfur cluster binding"/>
    <property type="evidence" value="ECO:0007669"/>
    <property type="project" value="UniProtKB-KW"/>
</dbReference>
<sequence>EGANVKSATVPETVQHYMDEINKLTGRDYKLFNYYGAPDAEEVIVVMCSASEALKETVNYLNQNGRKVGMVQIHLYRPFSVKHFSDAIPATCKKIAVLDRSKEVGSVGEPVYLDVCTALNQAGRTDIQIVGGRYGLSSKDTTPGQLVAVYDNLAQDKPKNNFTIGINDDVTHTSLDYTEVEMDHPGQVSCKLWGLGGDGTVGANKNAITTIGLTANKYAQAY</sequence>
<dbReference type="EMBL" id="NFKL01000070">
    <property type="protein sequence ID" value="OUP51878.1"/>
    <property type="molecule type" value="Genomic_DNA"/>
</dbReference>
<dbReference type="PANTHER" id="PTHR32154">
    <property type="entry name" value="PYRUVATE-FLAVODOXIN OXIDOREDUCTASE-RELATED"/>
    <property type="match status" value="1"/>
</dbReference>
<evidence type="ECO:0000259" key="6">
    <source>
        <dbReference type="Pfam" id="PF17147"/>
    </source>
</evidence>
<keyword evidence="5" id="KW-0411">Iron-sulfur</keyword>
<protein>
    <submittedName>
        <fullName evidence="7">Pyruvate:ferredoxin (Flavodoxin) oxidoreductase</fullName>
    </submittedName>
</protein>
<proteinExistence type="predicted"/>
<keyword evidence="4" id="KW-0408">Iron</keyword>
<dbReference type="InterPro" id="IPR050722">
    <property type="entry name" value="Pyruvate:ferred/Flavod_OxRd"/>
</dbReference>
<dbReference type="GO" id="GO:0046872">
    <property type="term" value="F:metal ion binding"/>
    <property type="evidence" value="ECO:0007669"/>
    <property type="project" value="UniProtKB-KW"/>
</dbReference>
<comment type="caution">
    <text evidence="7">The sequence shown here is derived from an EMBL/GenBank/DDBJ whole genome shotgun (WGS) entry which is preliminary data.</text>
</comment>
<dbReference type="InterPro" id="IPR002869">
    <property type="entry name" value="Pyrv_flavodox_OxRed_cen"/>
</dbReference>
<keyword evidence="2" id="KW-0479">Metal-binding</keyword>
<dbReference type="SUPFAM" id="SSF53323">
    <property type="entry name" value="Pyruvate-ferredoxin oxidoreductase, PFOR, domain III"/>
    <property type="match status" value="1"/>
</dbReference>
<accession>A0A1Y4L537</accession>
<evidence type="ECO:0000256" key="3">
    <source>
        <dbReference type="ARBA" id="ARBA00023002"/>
    </source>
</evidence>
<gene>
    <name evidence="7" type="ORF">B5F15_16640</name>
</gene>
<dbReference type="InterPro" id="IPR009014">
    <property type="entry name" value="Transketo_C/PFOR_II"/>
</dbReference>
<dbReference type="AlphaFoldDB" id="A0A1Y4L537"/>
<dbReference type="PANTHER" id="PTHR32154:SF0">
    <property type="entry name" value="PYRUVATE-FLAVODOXIN OXIDOREDUCTASE-RELATED"/>
    <property type="match status" value="1"/>
</dbReference>
<feature type="non-terminal residue" evidence="7">
    <location>
        <position position="222"/>
    </location>
</feature>
<reference evidence="8" key="1">
    <citation type="submission" date="2017-04" db="EMBL/GenBank/DDBJ databases">
        <title>Function of individual gut microbiota members based on whole genome sequencing of pure cultures obtained from chicken caecum.</title>
        <authorList>
            <person name="Medvecky M."/>
            <person name="Cejkova D."/>
            <person name="Polansky O."/>
            <person name="Karasova D."/>
            <person name="Kubasova T."/>
            <person name="Cizek A."/>
            <person name="Rychlik I."/>
        </authorList>
    </citation>
    <scope>NUCLEOTIDE SEQUENCE [LARGE SCALE GENOMIC DNA]</scope>
    <source>
        <strain evidence="8">An179</strain>
    </source>
</reference>
<dbReference type="GO" id="GO:0006979">
    <property type="term" value="P:response to oxidative stress"/>
    <property type="evidence" value="ECO:0007669"/>
    <property type="project" value="TreeGrafter"/>
</dbReference>
<evidence type="ECO:0000313" key="8">
    <source>
        <dbReference type="Proteomes" id="UP000195326"/>
    </source>
</evidence>
<organism evidence="7 8">
    <name type="scientific">Butyricicoccus pullicaecorum</name>
    <dbReference type="NCBI Taxonomy" id="501571"/>
    <lineage>
        <taxon>Bacteria</taxon>
        <taxon>Bacillati</taxon>
        <taxon>Bacillota</taxon>
        <taxon>Clostridia</taxon>
        <taxon>Eubacteriales</taxon>
        <taxon>Butyricicoccaceae</taxon>
        <taxon>Butyricicoccus</taxon>
    </lineage>
</organism>
<evidence type="ECO:0000256" key="2">
    <source>
        <dbReference type="ARBA" id="ARBA00022723"/>
    </source>
</evidence>
<dbReference type="Proteomes" id="UP000195326">
    <property type="component" value="Unassembled WGS sequence"/>
</dbReference>
<evidence type="ECO:0000256" key="1">
    <source>
        <dbReference type="ARBA" id="ARBA00022485"/>
    </source>
</evidence>
<dbReference type="InterPro" id="IPR033412">
    <property type="entry name" value="PFOR_II"/>
</dbReference>
<dbReference type="GO" id="GO:0016491">
    <property type="term" value="F:oxidoreductase activity"/>
    <property type="evidence" value="ECO:0007669"/>
    <property type="project" value="UniProtKB-KW"/>
</dbReference>
<evidence type="ECO:0000256" key="5">
    <source>
        <dbReference type="ARBA" id="ARBA00023014"/>
    </source>
</evidence>
<evidence type="ECO:0000256" key="4">
    <source>
        <dbReference type="ARBA" id="ARBA00023004"/>
    </source>
</evidence>
<keyword evidence="7" id="KW-0670">Pyruvate</keyword>
<dbReference type="FunFam" id="3.40.50.920:FF:000007">
    <property type="entry name" value="Pyruvate:ferredoxin (Flavodoxin) oxidoreductase"/>
    <property type="match status" value="1"/>
</dbReference>
<feature type="domain" description="Pyruvate:ferredoxin oxidoreductase core" evidence="6">
    <location>
        <begin position="40"/>
        <end position="133"/>
    </location>
</feature>
<dbReference type="Pfam" id="PF17147">
    <property type="entry name" value="PFOR_II"/>
    <property type="match status" value="1"/>
</dbReference>
<keyword evidence="3" id="KW-0560">Oxidoreductase</keyword>